<feature type="transmembrane region" description="Helical" evidence="14">
    <location>
        <begin position="407"/>
        <end position="431"/>
    </location>
</feature>
<keyword evidence="17" id="KW-1185">Reference proteome</keyword>
<dbReference type="EC" id="3.2.1.15" evidence="3"/>
<dbReference type="Pfam" id="PF00295">
    <property type="entry name" value="Glyco_hydro_28"/>
    <property type="match status" value="1"/>
</dbReference>
<evidence type="ECO:0000256" key="1">
    <source>
        <dbReference type="ARBA" id="ARBA00004191"/>
    </source>
</evidence>
<dbReference type="GO" id="GO:0004650">
    <property type="term" value="F:polygalacturonase activity"/>
    <property type="evidence" value="ECO:0007669"/>
    <property type="project" value="UniProtKB-EC"/>
</dbReference>
<dbReference type="Proteomes" id="UP000436088">
    <property type="component" value="Unassembled WGS sequence"/>
</dbReference>
<evidence type="ECO:0000256" key="14">
    <source>
        <dbReference type="SAM" id="Phobius"/>
    </source>
</evidence>
<evidence type="ECO:0000256" key="11">
    <source>
        <dbReference type="ARBA" id="ARBA00070098"/>
    </source>
</evidence>
<gene>
    <name evidence="16" type="ORF">F3Y22_tig00110403pilonHSYRG00075</name>
</gene>
<evidence type="ECO:0000256" key="8">
    <source>
        <dbReference type="ARBA" id="ARBA00023316"/>
    </source>
</evidence>
<evidence type="ECO:0000256" key="3">
    <source>
        <dbReference type="ARBA" id="ARBA00012736"/>
    </source>
</evidence>
<evidence type="ECO:0000256" key="9">
    <source>
        <dbReference type="ARBA" id="ARBA00034074"/>
    </source>
</evidence>
<dbReference type="PANTHER" id="PTHR31375">
    <property type="match status" value="1"/>
</dbReference>
<dbReference type="FunFam" id="2.160.20.10:FF:000004">
    <property type="entry name" value="Pectin lyase-like superfamily protein"/>
    <property type="match status" value="1"/>
</dbReference>
<comment type="function">
    <text evidence="10">May function in the depolymerization of the pectin in its walls during pollen tube elongation, or in that of the pistil during pollination.</text>
</comment>
<comment type="catalytic activity">
    <reaction evidence="9">
        <text>(1,4-alpha-D-galacturonosyl)n+m + H2O = (1,4-alpha-D-galacturonosyl)n + (1,4-alpha-D-galacturonosyl)m.</text>
        <dbReference type="EC" id="3.2.1.15"/>
    </reaction>
</comment>
<name>A0A6A3ATB2_HIBSY</name>
<dbReference type="PROSITE" id="PS00502">
    <property type="entry name" value="POLYGALACTURONASE"/>
    <property type="match status" value="1"/>
</dbReference>
<feature type="transmembrane region" description="Helical" evidence="14">
    <location>
        <begin position="437"/>
        <end position="463"/>
    </location>
</feature>
<evidence type="ECO:0000256" key="13">
    <source>
        <dbReference type="RuleBase" id="RU361169"/>
    </source>
</evidence>
<organism evidence="16 17">
    <name type="scientific">Hibiscus syriacus</name>
    <name type="common">Rose of Sharon</name>
    <dbReference type="NCBI Taxonomy" id="106335"/>
    <lineage>
        <taxon>Eukaryota</taxon>
        <taxon>Viridiplantae</taxon>
        <taxon>Streptophyta</taxon>
        <taxon>Embryophyta</taxon>
        <taxon>Tracheophyta</taxon>
        <taxon>Spermatophyta</taxon>
        <taxon>Magnoliopsida</taxon>
        <taxon>eudicotyledons</taxon>
        <taxon>Gunneridae</taxon>
        <taxon>Pentapetalae</taxon>
        <taxon>rosids</taxon>
        <taxon>malvids</taxon>
        <taxon>Malvales</taxon>
        <taxon>Malvaceae</taxon>
        <taxon>Malvoideae</taxon>
        <taxon>Hibiscus</taxon>
    </lineage>
</organism>
<keyword evidence="6 13" id="KW-0378">Hydrolase</keyword>
<keyword evidence="14" id="KW-1133">Transmembrane helix</keyword>
<keyword evidence="14" id="KW-0812">Transmembrane</keyword>
<dbReference type="EMBL" id="VEPZ02000972">
    <property type="protein sequence ID" value="KAE8706139.1"/>
    <property type="molecule type" value="Genomic_DNA"/>
</dbReference>
<proteinExistence type="inferred from homology"/>
<evidence type="ECO:0000313" key="16">
    <source>
        <dbReference type="EMBL" id="KAE8706139.1"/>
    </source>
</evidence>
<feature type="chain" id="PRO_5025659948" description="Polygalacturonase" evidence="15">
    <location>
        <begin position="24"/>
        <end position="485"/>
    </location>
</feature>
<comment type="similarity">
    <text evidence="2 13">Belongs to the glycosyl hydrolase 28 family.</text>
</comment>
<feature type="active site" evidence="12">
    <location>
        <position position="241"/>
    </location>
</feature>
<accession>A0A6A3ATB2</accession>
<evidence type="ECO:0000256" key="5">
    <source>
        <dbReference type="ARBA" id="ARBA00022525"/>
    </source>
</evidence>
<evidence type="ECO:0000256" key="10">
    <source>
        <dbReference type="ARBA" id="ARBA00060133"/>
    </source>
</evidence>
<protein>
    <recommendedName>
        <fullName evidence="11">Polygalacturonase</fullName>
        <ecNumber evidence="3">3.2.1.15</ecNumber>
    </recommendedName>
</protein>
<keyword evidence="4" id="KW-0134">Cell wall</keyword>
<dbReference type="InterPro" id="IPR000743">
    <property type="entry name" value="Glyco_hydro_28"/>
</dbReference>
<dbReference type="GO" id="GO:0071555">
    <property type="term" value="P:cell wall organization"/>
    <property type="evidence" value="ECO:0007669"/>
    <property type="project" value="UniProtKB-KW"/>
</dbReference>
<keyword evidence="15" id="KW-0732">Signal</keyword>
<reference evidence="16" key="1">
    <citation type="submission" date="2019-09" db="EMBL/GenBank/DDBJ databases">
        <title>Draft genome information of white flower Hibiscus syriacus.</title>
        <authorList>
            <person name="Kim Y.-M."/>
        </authorList>
    </citation>
    <scope>NUCLEOTIDE SEQUENCE [LARGE SCALE GENOMIC DNA]</scope>
    <source>
        <strain evidence="16">YM2019G1</strain>
    </source>
</reference>
<feature type="transmembrane region" description="Helical" evidence="14">
    <location>
        <begin position="380"/>
        <end position="400"/>
    </location>
</feature>
<dbReference type="InterPro" id="IPR011050">
    <property type="entry name" value="Pectin_lyase_fold/virulence"/>
</dbReference>
<dbReference type="AlphaFoldDB" id="A0A6A3ATB2"/>
<dbReference type="InterPro" id="IPR012334">
    <property type="entry name" value="Pectin_lyas_fold"/>
</dbReference>
<evidence type="ECO:0000256" key="12">
    <source>
        <dbReference type="PROSITE-ProRule" id="PRU10052"/>
    </source>
</evidence>
<evidence type="ECO:0000256" key="6">
    <source>
        <dbReference type="ARBA" id="ARBA00022801"/>
    </source>
</evidence>
<evidence type="ECO:0000313" key="17">
    <source>
        <dbReference type="Proteomes" id="UP000436088"/>
    </source>
</evidence>
<evidence type="ECO:0000256" key="2">
    <source>
        <dbReference type="ARBA" id="ARBA00008834"/>
    </source>
</evidence>
<keyword evidence="8" id="KW-0961">Cell wall biogenesis/degradation</keyword>
<evidence type="ECO:0000256" key="15">
    <source>
        <dbReference type="SAM" id="SignalP"/>
    </source>
</evidence>
<dbReference type="SUPFAM" id="SSF51126">
    <property type="entry name" value="Pectin lyase-like"/>
    <property type="match status" value="1"/>
</dbReference>
<feature type="signal peptide" evidence="15">
    <location>
        <begin position="1"/>
        <end position="23"/>
    </location>
</feature>
<sequence length="485" mass="51496">MALQTVFAAILLPIFLSISSASAQSARTVNVRNYGVVADGGTDNEKGFLRAWNEACNGNGASILYVPKGEYVLGPVVFSGPCKGPIMFLMAGVLKALPGPSDVSIWINFRNVNLLLIKGGGTFDGQGPSAWRFNNCAKDPNCKPLPINLKFDSVTNSRIEFVKSVNSKQTHISFHGCENVNITNVEVLAPADSPNTDGIKMGRCSGIRILNSRISTGDDCVAILSGSSNIEVSNVRCGPGHGISIGSLGKYQGELNVHGVTVTNCTFSQTDNGVRIKSWASQVPATASNFLFQDIVMDRVLNPIIIDQTYCPHTTCDQEAASHIQISDVTYRNIRGTSSSEVAVSFQCSKKFPCKNIMMADVNFVNAKRGSPLKSTCSNVIGRSFGLQIVAIVVVVAATVDVIAIAIVIVAIVVVTTIAIVVDATVAIVAIVVDDTIVIVAIVIAATVVIVDVTTVAASDVFIAYNAPKYELVVWVNLRPLCQAN</sequence>
<dbReference type="Gene3D" id="2.160.20.10">
    <property type="entry name" value="Single-stranded right-handed beta-helix, Pectin lyase-like"/>
    <property type="match status" value="1"/>
</dbReference>
<keyword evidence="14" id="KW-0472">Membrane</keyword>
<comment type="subcellular location">
    <subcellularLocation>
        <location evidence="1">Secreted</location>
        <location evidence="1">Cell wall</location>
    </subcellularLocation>
</comment>
<dbReference type="GO" id="GO:0005975">
    <property type="term" value="P:carbohydrate metabolic process"/>
    <property type="evidence" value="ECO:0007669"/>
    <property type="project" value="InterPro"/>
</dbReference>
<dbReference type="SMART" id="SM00710">
    <property type="entry name" value="PbH1"/>
    <property type="match status" value="5"/>
</dbReference>
<evidence type="ECO:0000256" key="4">
    <source>
        <dbReference type="ARBA" id="ARBA00022512"/>
    </source>
</evidence>
<comment type="caution">
    <text evidence="16">The sequence shown here is derived from an EMBL/GenBank/DDBJ whole genome shotgun (WGS) entry which is preliminary data.</text>
</comment>
<evidence type="ECO:0000256" key="7">
    <source>
        <dbReference type="ARBA" id="ARBA00023295"/>
    </source>
</evidence>
<dbReference type="InterPro" id="IPR006626">
    <property type="entry name" value="PbH1"/>
</dbReference>
<keyword evidence="7 13" id="KW-0326">Glycosidase</keyword>
<keyword evidence="5" id="KW-0964">Secreted</keyword>